<dbReference type="AGR" id="RGD:1597746"/>
<dbReference type="RGD" id="1597746">
    <property type="gene designation" value="Spint3"/>
</dbReference>
<dbReference type="SUPFAM" id="SSF57362">
    <property type="entry name" value="BPTI-like"/>
    <property type="match status" value="1"/>
</dbReference>
<dbReference type="PANTHER" id="PTHR10083:SF376">
    <property type="entry name" value="SERINE PEPTIDASE INHIBITOR, KUNITZ TYPE, 3"/>
    <property type="match status" value="1"/>
</dbReference>
<accession>A0A0G2K680</accession>
<evidence type="ECO:0000256" key="1">
    <source>
        <dbReference type="ARBA" id="ARBA00004613"/>
    </source>
</evidence>
<evidence type="ECO:0000256" key="6">
    <source>
        <dbReference type="SAM" id="SignalP"/>
    </source>
</evidence>
<dbReference type="InParanoid" id="A0A0G2K680"/>
<organism evidence="8 9">
    <name type="scientific">Rattus norvegicus</name>
    <name type="common">Rat</name>
    <dbReference type="NCBI Taxonomy" id="10116"/>
    <lineage>
        <taxon>Eukaryota</taxon>
        <taxon>Metazoa</taxon>
        <taxon>Chordata</taxon>
        <taxon>Craniata</taxon>
        <taxon>Vertebrata</taxon>
        <taxon>Euteleostomi</taxon>
        <taxon>Mammalia</taxon>
        <taxon>Eutheria</taxon>
        <taxon>Euarchontoglires</taxon>
        <taxon>Glires</taxon>
        <taxon>Rodentia</taxon>
        <taxon>Myomorpha</taxon>
        <taxon>Muroidea</taxon>
        <taxon>Muridae</taxon>
        <taxon>Murinae</taxon>
        <taxon>Rattus</taxon>
    </lineage>
</organism>
<dbReference type="Gene3D" id="4.10.410.10">
    <property type="entry name" value="Pancreatic trypsin inhibitor Kunitz domain"/>
    <property type="match status" value="1"/>
</dbReference>
<dbReference type="KEGG" id="rno:685136"/>
<keyword evidence="9" id="KW-1185">Reference proteome</keyword>
<reference evidence="8" key="1">
    <citation type="submission" date="2024-01" db="EMBL/GenBank/DDBJ databases">
        <title>GRCr8: a new rat reference genome assembly contstructed from accurate long reads and long range scaffolding.</title>
        <authorList>
            <person name="Doris P.A."/>
            <person name="Kalbfleisch T."/>
            <person name="Li K."/>
            <person name="Howe K."/>
            <person name="Wood J."/>
        </authorList>
    </citation>
    <scope>NUCLEOTIDE SEQUENCE [LARGE SCALE GENOMIC DNA]</scope>
    <source>
        <strain evidence="8">Brown Norway</strain>
    </source>
</reference>
<keyword evidence="6" id="KW-0732">Signal</keyword>
<dbReference type="OrthoDB" id="4473401at2759"/>
<dbReference type="InterPro" id="IPR036880">
    <property type="entry name" value="Kunitz_BPTI_sf"/>
</dbReference>
<dbReference type="GeneTree" id="ENSGT00940000163688"/>
<dbReference type="OMA" id="VCAFPME"/>
<reference evidence="8" key="2">
    <citation type="submission" date="2025-08" db="UniProtKB">
        <authorList>
            <consortium name="Ensembl"/>
        </authorList>
    </citation>
    <scope>IDENTIFICATION</scope>
    <source>
        <strain evidence="8">Brown Norway</strain>
    </source>
</reference>
<dbReference type="FunCoup" id="A0A0G2K680">
    <property type="interactions" value="4"/>
</dbReference>
<gene>
    <name evidence="8 10" type="primary">Spint3</name>
</gene>
<dbReference type="Proteomes" id="UP000002494">
    <property type="component" value="Chromosome 3"/>
</dbReference>
<name>A0A0G2K680_RAT</name>
<evidence type="ECO:0000256" key="5">
    <source>
        <dbReference type="ARBA" id="ARBA00023157"/>
    </source>
</evidence>
<sequence length="88" mass="10281">MQLQASFSFFLILTFCQELCSEPRQVARKSLPSMCTLPMEKGECRAIFVRWYYDTKTKKCDWFHYGGCRGNENNFLSRNQCQTVCAST</sequence>
<dbReference type="InterPro" id="IPR050098">
    <property type="entry name" value="TFPI/VKTCI-like"/>
</dbReference>
<evidence type="ECO:0000256" key="3">
    <source>
        <dbReference type="ARBA" id="ARBA00022690"/>
    </source>
</evidence>
<evidence type="ECO:0000256" key="2">
    <source>
        <dbReference type="ARBA" id="ARBA00022525"/>
    </source>
</evidence>
<feature type="signal peptide" evidence="6">
    <location>
        <begin position="1"/>
        <end position="21"/>
    </location>
</feature>
<keyword evidence="3" id="KW-0646">Protease inhibitor</keyword>
<feature type="chain" id="PRO_5046253130" evidence="6">
    <location>
        <begin position="22"/>
        <end position="88"/>
    </location>
</feature>
<evidence type="ECO:0000313" key="10">
    <source>
        <dbReference type="RGD" id="1597746"/>
    </source>
</evidence>
<dbReference type="AlphaFoldDB" id="A0A0G2K680"/>
<proteinExistence type="predicted"/>
<dbReference type="GO" id="GO:0004867">
    <property type="term" value="F:serine-type endopeptidase inhibitor activity"/>
    <property type="evidence" value="ECO:0000318"/>
    <property type="project" value="GO_Central"/>
</dbReference>
<dbReference type="PhylomeDB" id="A0A0G2K680"/>
<feature type="domain" description="BPTI/Kunitz inhibitor" evidence="7">
    <location>
        <begin position="35"/>
        <end position="85"/>
    </location>
</feature>
<evidence type="ECO:0000256" key="4">
    <source>
        <dbReference type="ARBA" id="ARBA00022900"/>
    </source>
</evidence>
<protein>
    <submittedName>
        <fullName evidence="8">Serine peptidase inhibitor, Kunitz type, 3</fullName>
    </submittedName>
</protein>
<evidence type="ECO:0000259" key="7">
    <source>
        <dbReference type="PROSITE" id="PS50279"/>
    </source>
</evidence>
<comment type="subcellular location">
    <subcellularLocation>
        <location evidence="1">Secreted</location>
    </subcellularLocation>
</comment>
<reference evidence="8" key="3">
    <citation type="submission" date="2025-09" db="UniProtKB">
        <authorList>
            <consortium name="Ensembl"/>
        </authorList>
    </citation>
    <scope>IDENTIFICATION</scope>
    <source>
        <strain evidence="8">Brown Norway</strain>
    </source>
</reference>
<dbReference type="VEuPathDB" id="HostDB:ENSRNOG00000052294"/>
<dbReference type="PROSITE" id="PS50279">
    <property type="entry name" value="BPTI_KUNITZ_2"/>
    <property type="match status" value="1"/>
</dbReference>
<evidence type="ECO:0000313" key="9">
    <source>
        <dbReference type="Proteomes" id="UP000002494"/>
    </source>
</evidence>
<keyword evidence="5" id="KW-1015">Disulfide bond</keyword>
<dbReference type="InterPro" id="IPR020901">
    <property type="entry name" value="Prtase_inh_Kunz-CS"/>
</dbReference>
<dbReference type="Ensembl" id="ENSRNOT00000078633.3">
    <property type="protein sequence ID" value="ENSRNOP00000073710.3"/>
    <property type="gene ID" value="ENSRNOG00000052294.3"/>
</dbReference>
<dbReference type="SMART" id="SM00131">
    <property type="entry name" value="KU"/>
    <property type="match status" value="1"/>
</dbReference>
<keyword evidence="2" id="KW-0964">Secreted</keyword>
<dbReference type="InterPro" id="IPR002223">
    <property type="entry name" value="Kunitz_BPTI"/>
</dbReference>
<keyword evidence="4" id="KW-0722">Serine protease inhibitor</keyword>
<evidence type="ECO:0000313" key="8">
    <source>
        <dbReference type="Ensembl" id="ENSRNOP00000073710.3"/>
    </source>
</evidence>
<dbReference type="PANTHER" id="PTHR10083">
    <property type="entry name" value="KUNITZ-TYPE PROTEASE INHIBITOR-RELATED"/>
    <property type="match status" value="1"/>
</dbReference>
<dbReference type="Bgee" id="ENSRNOG00000052294">
    <property type="expression patterns" value="Expressed in ovary and 9 other cell types or tissues"/>
</dbReference>
<dbReference type="Pfam" id="PF00014">
    <property type="entry name" value="Kunitz_BPTI"/>
    <property type="match status" value="1"/>
</dbReference>
<dbReference type="GO" id="GO:0005615">
    <property type="term" value="C:extracellular space"/>
    <property type="evidence" value="ECO:0000318"/>
    <property type="project" value="GO_Central"/>
</dbReference>
<dbReference type="CTD" id="10816"/>
<dbReference type="PRINTS" id="PR00759">
    <property type="entry name" value="BASICPTASE"/>
</dbReference>
<dbReference type="PROSITE" id="PS00280">
    <property type="entry name" value="BPTI_KUNITZ_1"/>
    <property type="match status" value="1"/>
</dbReference>